<name>A0A8J3K3E6_9ACTN</name>
<sequence length="201" mass="22037">MFVQVIRGRVADPEAVREAFERWVRELSPGADGWLGSTGGVTADGRLVVLARFASAEAAQANSRRPEQDRWWQETAALVSEPSFHDSADVRGYLATGSDKAGFVQVITGQTTDPDKMMDSVVRLSASLHAFRPDLIGGTVALHHDGTFTEAVYFTSVEQARAGEQRQLPPELQGALDRAEELTSMLSYHDLTDPWLLSPPR</sequence>
<organism evidence="1 2">
    <name type="scientific">Catellatospora chokoriensis</name>
    <dbReference type="NCBI Taxonomy" id="310353"/>
    <lineage>
        <taxon>Bacteria</taxon>
        <taxon>Bacillati</taxon>
        <taxon>Actinomycetota</taxon>
        <taxon>Actinomycetes</taxon>
        <taxon>Micromonosporales</taxon>
        <taxon>Micromonosporaceae</taxon>
        <taxon>Catellatospora</taxon>
    </lineage>
</organism>
<proteinExistence type="predicted"/>
<dbReference type="SUPFAM" id="SSF54909">
    <property type="entry name" value="Dimeric alpha+beta barrel"/>
    <property type="match status" value="1"/>
</dbReference>
<dbReference type="Proteomes" id="UP000619293">
    <property type="component" value="Unassembled WGS sequence"/>
</dbReference>
<reference evidence="1 2" key="1">
    <citation type="submission" date="2021-01" db="EMBL/GenBank/DDBJ databases">
        <title>Whole genome shotgun sequence of Catellatospora chokoriensis NBRC 107358.</title>
        <authorList>
            <person name="Komaki H."/>
            <person name="Tamura T."/>
        </authorList>
    </citation>
    <scope>NUCLEOTIDE SEQUENCE [LARGE SCALE GENOMIC DNA]</scope>
    <source>
        <strain evidence="1 2">NBRC 107358</strain>
    </source>
</reference>
<dbReference type="RefSeq" id="WP_191840487.1">
    <property type="nucleotide sequence ID" value="NZ_BAAALB010000040.1"/>
</dbReference>
<gene>
    <name evidence="1" type="ORF">Cch02nite_67430</name>
</gene>
<accession>A0A8J3K3E6</accession>
<dbReference type="AlphaFoldDB" id="A0A8J3K3E6"/>
<protein>
    <recommendedName>
        <fullName evidence="3">Antibiotic biosynthesis monooxygenase</fullName>
    </recommendedName>
</protein>
<evidence type="ECO:0000313" key="2">
    <source>
        <dbReference type="Proteomes" id="UP000619293"/>
    </source>
</evidence>
<dbReference type="InterPro" id="IPR011008">
    <property type="entry name" value="Dimeric_a/b-barrel"/>
</dbReference>
<keyword evidence="2" id="KW-1185">Reference proteome</keyword>
<comment type="caution">
    <text evidence="1">The sequence shown here is derived from an EMBL/GenBank/DDBJ whole genome shotgun (WGS) entry which is preliminary data.</text>
</comment>
<dbReference type="EMBL" id="BONG01000060">
    <property type="protein sequence ID" value="GIF93299.1"/>
    <property type="molecule type" value="Genomic_DNA"/>
</dbReference>
<evidence type="ECO:0008006" key="3">
    <source>
        <dbReference type="Google" id="ProtNLM"/>
    </source>
</evidence>
<evidence type="ECO:0000313" key="1">
    <source>
        <dbReference type="EMBL" id="GIF93299.1"/>
    </source>
</evidence>